<name>A0ABU1WLE8_9BURK</name>
<keyword evidence="1" id="KW-0812">Transmembrane</keyword>
<evidence type="ECO:0000256" key="1">
    <source>
        <dbReference type="SAM" id="Phobius"/>
    </source>
</evidence>
<proteinExistence type="predicted"/>
<dbReference type="EMBL" id="JAVDWU010000004">
    <property type="protein sequence ID" value="MDR7150116.1"/>
    <property type="molecule type" value="Genomic_DNA"/>
</dbReference>
<reference evidence="2 3" key="1">
    <citation type="submission" date="2023-07" db="EMBL/GenBank/DDBJ databases">
        <title>Sorghum-associated microbial communities from plants grown in Nebraska, USA.</title>
        <authorList>
            <person name="Schachtman D."/>
        </authorList>
    </citation>
    <scope>NUCLEOTIDE SEQUENCE [LARGE SCALE GENOMIC DNA]</scope>
    <source>
        <strain evidence="2 3">4249</strain>
    </source>
</reference>
<dbReference type="Proteomes" id="UP001265700">
    <property type="component" value="Unassembled WGS sequence"/>
</dbReference>
<comment type="caution">
    <text evidence="2">The sequence shown here is derived from an EMBL/GenBank/DDBJ whole genome shotgun (WGS) entry which is preliminary data.</text>
</comment>
<organism evidence="2 3">
    <name type="scientific">Hydrogenophaga palleronii</name>
    <dbReference type="NCBI Taxonomy" id="65655"/>
    <lineage>
        <taxon>Bacteria</taxon>
        <taxon>Pseudomonadati</taxon>
        <taxon>Pseudomonadota</taxon>
        <taxon>Betaproteobacteria</taxon>
        <taxon>Burkholderiales</taxon>
        <taxon>Comamonadaceae</taxon>
        <taxon>Hydrogenophaga</taxon>
    </lineage>
</organism>
<feature type="transmembrane region" description="Helical" evidence="1">
    <location>
        <begin position="12"/>
        <end position="33"/>
    </location>
</feature>
<gene>
    <name evidence="2" type="ORF">J2W49_002074</name>
</gene>
<accession>A0ABU1WLE8</accession>
<sequence length="38" mass="4002">MSAYQGIRIFSSVVLGLMGAGIAYAAYIAVTYWTGISV</sequence>
<keyword evidence="1" id="KW-1133">Transmembrane helix</keyword>
<keyword evidence="3" id="KW-1185">Reference proteome</keyword>
<protein>
    <submittedName>
        <fullName evidence="2">Uncharacterized protein</fullName>
    </submittedName>
</protein>
<evidence type="ECO:0000313" key="3">
    <source>
        <dbReference type="Proteomes" id="UP001265700"/>
    </source>
</evidence>
<keyword evidence="1" id="KW-0472">Membrane</keyword>
<evidence type="ECO:0000313" key="2">
    <source>
        <dbReference type="EMBL" id="MDR7150116.1"/>
    </source>
</evidence>